<dbReference type="KEGG" id="caci:CLOAM1486"/>
<dbReference type="InterPro" id="IPR003749">
    <property type="entry name" value="ThiS/MoaD-like"/>
</dbReference>
<dbReference type="Pfam" id="PF02597">
    <property type="entry name" value="ThiS"/>
    <property type="match status" value="1"/>
</dbReference>
<dbReference type="EMBL" id="CU466930">
    <property type="protein sequence ID" value="CAO81336.1"/>
    <property type="molecule type" value="Genomic_DNA"/>
</dbReference>
<evidence type="ECO:0008006" key="3">
    <source>
        <dbReference type="Google" id="ProtNLM"/>
    </source>
</evidence>
<dbReference type="AlphaFoldDB" id="B0VFJ8"/>
<dbReference type="eggNOG" id="COG2104">
    <property type="taxonomic scope" value="Bacteria"/>
</dbReference>
<dbReference type="CDD" id="cd00565">
    <property type="entry name" value="Ubl_ThiS"/>
    <property type="match status" value="1"/>
</dbReference>
<gene>
    <name evidence="1" type="ordered locus">CLOAM1486</name>
</gene>
<sequence length="70" mass="7945">MADKPVFFVNGNKLPWKEGLVVADALKMMNYTFKMLVIKMNGELIKRENWQTTPIPENADIKVIHLISGG</sequence>
<dbReference type="HOGENOM" id="CLU_174611_3_2_0"/>
<accession>B0VFJ8</accession>
<dbReference type="InterPro" id="IPR010035">
    <property type="entry name" value="Thi_S"/>
</dbReference>
<dbReference type="InterPro" id="IPR016155">
    <property type="entry name" value="Mopterin_synth/thiamin_S_b"/>
</dbReference>
<proteinExistence type="predicted"/>
<dbReference type="InterPro" id="IPR012675">
    <property type="entry name" value="Beta-grasp_dom_sf"/>
</dbReference>
<dbReference type="RefSeq" id="WP_015425194.1">
    <property type="nucleotide sequence ID" value="NC_020449.1"/>
</dbReference>
<evidence type="ECO:0000313" key="2">
    <source>
        <dbReference type="Proteomes" id="UP000002019"/>
    </source>
</evidence>
<dbReference type="OrthoDB" id="9798559at2"/>
<keyword evidence="2" id="KW-1185">Reference proteome</keyword>
<dbReference type="SUPFAM" id="SSF54285">
    <property type="entry name" value="MoaD/ThiS"/>
    <property type="match status" value="1"/>
</dbReference>
<reference evidence="1 2" key="1">
    <citation type="journal article" date="2008" name="J. Bacteriol.">
        <title>'Candidatus Cloacamonas acidaminovorans': genome sequence reconstruction provides a first glimpse of a new bacterial division.</title>
        <authorList>
            <person name="Pelletier E."/>
            <person name="Kreimeyer A."/>
            <person name="Bocs S."/>
            <person name="Rouy Z."/>
            <person name="Gyapay G."/>
            <person name="Chouari R."/>
            <person name="Riviere D."/>
            <person name="Ganesan A."/>
            <person name="Daegelen P."/>
            <person name="Sghir A."/>
            <person name="Cohen G.N."/>
            <person name="Medigue C."/>
            <person name="Weissenbach J."/>
            <person name="Le Paslier D."/>
        </authorList>
    </citation>
    <scope>NUCLEOTIDE SEQUENCE [LARGE SCALE GENOMIC DNA]</scope>
    <source>
        <strain evidence="2">Evry</strain>
    </source>
</reference>
<dbReference type="STRING" id="459349.CLOAM1486"/>
<name>B0VFJ8_CLOAI</name>
<dbReference type="Gene3D" id="3.10.20.30">
    <property type="match status" value="1"/>
</dbReference>
<evidence type="ECO:0000313" key="1">
    <source>
        <dbReference type="EMBL" id="CAO81336.1"/>
    </source>
</evidence>
<organism evidence="1 2">
    <name type="scientific">Cloacimonas acidaminovorans (strain Evry)</name>
    <dbReference type="NCBI Taxonomy" id="459349"/>
    <lineage>
        <taxon>Bacteria</taxon>
        <taxon>Pseudomonadati</taxon>
        <taxon>Candidatus Cloacimonadota</taxon>
        <taxon>Candidatus Cloacimonadia</taxon>
        <taxon>Candidatus Cloacimonadales</taxon>
        <taxon>Candidatus Cloacimonadaceae</taxon>
        <taxon>Candidatus Cloacimonas</taxon>
    </lineage>
</organism>
<dbReference type="Proteomes" id="UP000002019">
    <property type="component" value="Chromosome"/>
</dbReference>
<protein>
    <recommendedName>
        <fullName evidence="3">Thiamine biosynthesis protein ThiS</fullName>
    </recommendedName>
</protein>
<dbReference type="NCBIfam" id="TIGR01683">
    <property type="entry name" value="thiS"/>
    <property type="match status" value="1"/>
</dbReference>